<dbReference type="AlphaFoldDB" id="A0A7E4ULC9"/>
<keyword evidence="1" id="KW-1185">Reference proteome</keyword>
<proteinExistence type="predicted"/>
<reference evidence="2" key="2">
    <citation type="submission" date="2020-10" db="UniProtKB">
        <authorList>
            <consortium name="WormBaseParasite"/>
        </authorList>
    </citation>
    <scope>IDENTIFICATION</scope>
</reference>
<dbReference type="Proteomes" id="UP000492821">
    <property type="component" value="Unassembled WGS sequence"/>
</dbReference>
<protein>
    <submittedName>
        <fullName evidence="2">UDENN domain-containing protein</fullName>
    </submittedName>
</protein>
<accession>A0A7E4ULC9</accession>
<dbReference type="WBParaSite" id="Pan_g1014.t1">
    <property type="protein sequence ID" value="Pan_g1014.t1"/>
    <property type="gene ID" value="Pan_g1014"/>
</dbReference>
<evidence type="ECO:0000313" key="1">
    <source>
        <dbReference type="Proteomes" id="UP000492821"/>
    </source>
</evidence>
<sequence length="435" mass="49193">MKTYIAVTNSLELRASAKLAETIRALAERLLLKEHVLVTLLGIESEIKVLQTFSEVPTEESIKAALTSLSITPAPKLSALSAYFDLHDHKMEDGHCWVFLDVNQLLPRVYLSRVKLSYVLFNDLSAYPTHFPKPDWSCFGDLPASPTSVDDVVDKCASDLKLVTTVVISMSKGFGFVTHPFPRLPQRLLFDDPQNMYPASMSLPSEGNGCAITTLQLVGFFPDTVLNTLHARGCTYFLQKKNNPDDIQSYTSLVTHLLSKQKIAVFLRNAGDYFAMRPFRRANQRDSEFFLLIEYISSSSIKFIETKNKAKQQPVRKFRKHTFSYETFTSFSNTERTELALNRVGRMIRRETDETVLKRELLLAGRHMAVSCHKELGLALAGMLKDYLEAGGFSLEIQHLFTTLLSKLNQENGLKVMVDYLETIVPNSRIKVGKY</sequence>
<organism evidence="1 2">
    <name type="scientific">Panagrellus redivivus</name>
    <name type="common">Microworm</name>
    <dbReference type="NCBI Taxonomy" id="6233"/>
    <lineage>
        <taxon>Eukaryota</taxon>
        <taxon>Metazoa</taxon>
        <taxon>Ecdysozoa</taxon>
        <taxon>Nematoda</taxon>
        <taxon>Chromadorea</taxon>
        <taxon>Rhabditida</taxon>
        <taxon>Tylenchina</taxon>
        <taxon>Panagrolaimomorpha</taxon>
        <taxon>Panagrolaimoidea</taxon>
        <taxon>Panagrolaimidae</taxon>
        <taxon>Panagrellus</taxon>
    </lineage>
</organism>
<evidence type="ECO:0000313" key="2">
    <source>
        <dbReference type="WBParaSite" id="Pan_g1014.t1"/>
    </source>
</evidence>
<reference evidence="1" key="1">
    <citation type="journal article" date="2013" name="Genetics">
        <title>The draft genome and transcriptome of Panagrellus redivivus are shaped by the harsh demands of a free-living lifestyle.</title>
        <authorList>
            <person name="Srinivasan J."/>
            <person name="Dillman A.R."/>
            <person name="Macchietto M.G."/>
            <person name="Heikkinen L."/>
            <person name="Lakso M."/>
            <person name="Fracchia K.M."/>
            <person name="Antoshechkin I."/>
            <person name="Mortazavi A."/>
            <person name="Wong G."/>
            <person name="Sternberg P.W."/>
        </authorList>
    </citation>
    <scope>NUCLEOTIDE SEQUENCE [LARGE SCALE GENOMIC DNA]</scope>
    <source>
        <strain evidence="1">MT8872</strain>
    </source>
</reference>
<name>A0A7E4ULC9_PANRE</name>